<dbReference type="SUPFAM" id="SSF81321">
    <property type="entry name" value="Family A G protein-coupled receptor-like"/>
    <property type="match status" value="1"/>
</dbReference>
<dbReference type="Gene3D" id="1.20.1070.10">
    <property type="entry name" value="Rhodopsin 7-helix transmembrane proteins"/>
    <property type="match status" value="2"/>
</dbReference>
<dbReference type="InterPro" id="IPR050125">
    <property type="entry name" value="GPCR_opsins"/>
</dbReference>
<feature type="domain" description="G-protein coupled receptors family 1 profile" evidence="9">
    <location>
        <begin position="54"/>
        <end position="240"/>
    </location>
</feature>
<dbReference type="PROSITE" id="PS50262">
    <property type="entry name" value="G_PROTEIN_RECEP_F1_2"/>
    <property type="match status" value="1"/>
</dbReference>
<keyword evidence="7" id="KW-0807">Transducer</keyword>
<feature type="transmembrane region" description="Helical" evidence="8">
    <location>
        <begin position="129"/>
        <end position="157"/>
    </location>
</feature>
<evidence type="ECO:0000256" key="8">
    <source>
        <dbReference type="SAM" id="Phobius"/>
    </source>
</evidence>
<name>A0AAD9QRA4_ACRCE</name>
<gene>
    <name evidence="10" type="ORF">P5673_010412</name>
</gene>
<evidence type="ECO:0000256" key="7">
    <source>
        <dbReference type="ARBA" id="ARBA00023224"/>
    </source>
</evidence>
<evidence type="ECO:0000256" key="6">
    <source>
        <dbReference type="ARBA" id="ARBA00023170"/>
    </source>
</evidence>
<dbReference type="GO" id="GO:0016020">
    <property type="term" value="C:membrane"/>
    <property type="evidence" value="ECO:0007669"/>
    <property type="project" value="UniProtKB-SubCell"/>
</dbReference>
<protein>
    <submittedName>
        <fullName evidence="10">Melatonin receptor type 1A</fullName>
    </submittedName>
</protein>
<dbReference type="PRINTS" id="PR00237">
    <property type="entry name" value="GPCRRHODOPSN"/>
</dbReference>
<accession>A0AAD9QRA4</accession>
<evidence type="ECO:0000256" key="3">
    <source>
        <dbReference type="ARBA" id="ARBA00022989"/>
    </source>
</evidence>
<organism evidence="10 11">
    <name type="scientific">Acropora cervicornis</name>
    <name type="common">Staghorn coral</name>
    <dbReference type="NCBI Taxonomy" id="6130"/>
    <lineage>
        <taxon>Eukaryota</taxon>
        <taxon>Metazoa</taxon>
        <taxon>Cnidaria</taxon>
        <taxon>Anthozoa</taxon>
        <taxon>Hexacorallia</taxon>
        <taxon>Scleractinia</taxon>
        <taxon>Astrocoeniina</taxon>
        <taxon>Acroporidae</taxon>
        <taxon>Acropora</taxon>
    </lineage>
</organism>
<reference evidence="10" key="2">
    <citation type="journal article" date="2023" name="Science">
        <title>Genomic signatures of disease resistance in endangered staghorn corals.</title>
        <authorList>
            <person name="Vollmer S.V."/>
            <person name="Selwyn J.D."/>
            <person name="Despard B.A."/>
            <person name="Roesel C.L."/>
        </authorList>
    </citation>
    <scope>NUCLEOTIDE SEQUENCE</scope>
    <source>
        <strain evidence="10">K2</strain>
    </source>
</reference>
<evidence type="ECO:0000313" key="11">
    <source>
        <dbReference type="Proteomes" id="UP001249851"/>
    </source>
</evidence>
<keyword evidence="6 10" id="KW-0675">Receptor</keyword>
<evidence type="ECO:0000259" key="9">
    <source>
        <dbReference type="PROSITE" id="PS50262"/>
    </source>
</evidence>
<proteinExistence type="predicted"/>
<comment type="caution">
    <text evidence="10">The sequence shown here is derived from an EMBL/GenBank/DDBJ whole genome shotgun (WGS) entry which is preliminary data.</text>
</comment>
<evidence type="ECO:0000256" key="2">
    <source>
        <dbReference type="ARBA" id="ARBA00022692"/>
    </source>
</evidence>
<feature type="transmembrane region" description="Helical" evidence="8">
    <location>
        <begin position="87"/>
        <end position="108"/>
    </location>
</feature>
<evidence type="ECO:0000313" key="10">
    <source>
        <dbReference type="EMBL" id="KAK2566077.1"/>
    </source>
</evidence>
<dbReference type="Proteomes" id="UP001249851">
    <property type="component" value="Unassembled WGS sequence"/>
</dbReference>
<evidence type="ECO:0000256" key="4">
    <source>
        <dbReference type="ARBA" id="ARBA00023040"/>
    </source>
</evidence>
<dbReference type="SMART" id="SM01381">
    <property type="entry name" value="7TM_GPCR_Srsx"/>
    <property type="match status" value="1"/>
</dbReference>
<keyword evidence="3 8" id="KW-1133">Transmembrane helix</keyword>
<reference evidence="10" key="1">
    <citation type="journal article" date="2023" name="G3 (Bethesda)">
        <title>Whole genome assembly and annotation of the endangered Caribbean coral Acropora cervicornis.</title>
        <authorList>
            <person name="Selwyn J.D."/>
            <person name="Vollmer S.V."/>
        </authorList>
    </citation>
    <scope>NUCLEOTIDE SEQUENCE</scope>
    <source>
        <strain evidence="10">K2</strain>
    </source>
</reference>
<feature type="transmembrane region" description="Helical" evidence="8">
    <location>
        <begin position="188"/>
        <end position="210"/>
    </location>
</feature>
<evidence type="ECO:0000256" key="1">
    <source>
        <dbReference type="ARBA" id="ARBA00004141"/>
    </source>
</evidence>
<dbReference type="Pfam" id="PF00001">
    <property type="entry name" value="7tm_1"/>
    <property type="match status" value="1"/>
</dbReference>
<dbReference type="InterPro" id="IPR017452">
    <property type="entry name" value="GPCR_Rhodpsn_7TM"/>
</dbReference>
<dbReference type="GO" id="GO:0004930">
    <property type="term" value="F:G protein-coupled receptor activity"/>
    <property type="evidence" value="ECO:0007669"/>
    <property type="project" value="UniProtKB-KW"/>
</dbReference>
<sequence>MEESLTMKIPERSYSRVWMETVFLAVINLTATFGNLSVCYAVYRNQRLRTPTNMLVVALAHYGHYRDQPICVVKREKYIVLFNKRSILVYIALTFCAALAGSLPPLFFEKGGYKFKPGQAVCMYAFETSIFYTILIESVYIGTPLILITFCYAEVFYTVSKSNQVFSPQNNPEQLRANVEEAKVTKTLAAVMAAFAICWLPICVMDYIDAARGERTLPRQAYLAYGFLGYLSSTINPFIYGAMNTNFRQEYKAILKKPFRLPRWGCL</sequence>
<keyword evidence="4" id="KW-0297">G-protein coupled receptor</keyword>
<feature type="transmembrane region" description="Helical" evidence="8">
    <location>
        <begin position="222"/>
        <end position="243"/>
    </location>
</feature>
<keyword evidence="2 8" id="KW-0812">Transmembrane</keyword>
<keyword evidence="5 8" id="KW-0472">Membrane</keyword>
<dbReference type="AlphaFoldDB" id="A0AAD9QRA4"/>
<keyword evidence="11" id="KW-1185">Reference proteome</keyword>
<dbReference type="PANTHER" id="PTHR24240">
    <property type="entry name" value="OPSIN"/>
    <property type="match status" value="1"/>
</dbReference>
<comment type="subcellular location">
    <subcellularLocation>
        <location evidence="1">Membrane</location>
        <topology evidence="1">Multi-pass membrane protein</topology>
    </subcellularLocation>
</comment>
<dbReference type="InterPro" id="IPR000276">
    <property type="entry name" value="GPCR_Rhodpsn"/>
</dbReference>
<evidence type="ECO:0000256" key="5">
    <source>
        <dbReference type="ARBA" id="ARBA00023136"/>
    </source>
</evidence>
<dbReference type="EMBL" id="JARQWQ010000018">
    <property type="protein sequence ID" value="KAK2566077.1"/>
    <property type="molecule type" value="Genomic_DNA"/>
</dbReference>
<dbReference type="CDD" id="cd00637">
    <property type="entry name" value="7tm_classA_rhodopsin-like"/>
    <property type="match status" value="1"/>
</dbReference>
<feature type="transmembrane region" description="Helical" evidence="8">
    <location>
        <begin position="21"/>
        <end position="43"/>
    </location>
</feature>